<dbReference type="CTD" id="41954"/>
<evidence type="ECO:0000256" key="3">
    <source>
        <dbReference type="ARBA" id="ARBA00022525"/>
    </source>
</evidence>
<feature type="chain" id="PRO_5027629033" evidence="5">
    <location>
        <begin position="26"/>
        <end position="378"/>
    </location>
</feature>
<proteinExistence type="inferred from homology"/>
<dbReference type="InterPro" id="IPR033906">
    <property type="entry name" value="Lipase_N"/>
</dbReference>
<keyword evidence="5" id="KW-0732">Signal</keyword>
<evidence type="ECO:0000259" key="6">
    <source>
        <dbReference type="Pfam" id="PF00151"/>
    </source>
</evidence>
<evidence type="ECO:0000313" key="8">
    <source>
        <dbReference type="RefSeq" id="XP_034116444.1"/>
    </source>
</evidence>
<dbReference type="SUPFAM" id="SSF53474">
    <property type="entry name" value="alpha/beta-Hydrolases"/>
    <property type="match status" value="1"/>
</dbReference>
<organism evidence="7 8">
    <name type="scientific">Drosophila albomicans</name>
    <name type="common">Fruit fly</name>
    <dbReference type="NCBI Taxonomy" id="7291"/>
    <lineage>
        <taxon>Eukaryota</taxon>
        <taxon>Metazoa</taxon>
        <taxon>Ecdysozoa</taxon>
        <taxon>Arthropoda</taxon>
        <taxon>Hexapoda</taxon>
        <taxon>Insecta</taxon>
        <taxon>Pterygota</taxon>
        <taxon>Neoptera</taxon>
        <taxon>Endopterygota</taxon>
        <taxon>Diptera</taxon>
        <taxon>Brachycera</taxon>
        <taxon>Muscomorpha</taxon>
        <taxon>Ephydroidea</taxon>
        <taxon>Drosophilidae</taxon>
        <taxon>Drosophila</taxon>
    </lineage>
</organism>
<accession>A0A6P8XTC7</accession>
<feature type="domain" description="Lipase" evidence="6">
    <location>
        <begin position="64"/>
        <end position="351"/>
    </location>
</feature>
<dbReference type="Pfam" id="PF00151">
    <property type="entry name" value="Lipase"/>
    <property type="match status" value="1"/>
</dbReference>
<dbReference type="PANTHER" id="PTHR11610:SF169">
    <property type="entry name" value="GH15759P-RELATED"/>
    <property type="match status" value="1"/>
</dbReference>
<dbReference type="RefSeq" id="XP_034116444.1">
    <property type="nucleotide sequence ID" value="XM_034260553.2"/>
</dbReference>
<keyword evidence="3" id="KW-0964">Secreted</keyword>
<dbReference type="PRINTS" id="PR00821">
    <property type="entry name" value="TAGLIPASE"/>
</dbReference>
<evidence type="ECO:0000256" key="2">
    <source>
        <dbReference type="ARBA" id="ARBA00010701"/>
    </source>
</evidence>
<dbReference type="GO" id="GO:0005615">
    <property type="term" value="C:extracellular space"/>
    <property type="evidence" value="ECO:0007669"/>
    <property type="project" value="TreeGrafter"/>
</dbReference>
<dbReference type="InterPro" id="IPR013818">
    <property type="entry name" value="Lipase"/>
</dbReference>
<comment type="similarity">
    <text evidence="2 4">Belongs to the AB hydrolase superfamily. Lipase family.</text>
</comment>
<dbReference type="Proteomes" id="UP000515160">
    <property type="component" value="Chromosome 2R"/>
</dbReference>
<dbReference type="Gene3D" id="3.40.50.1820">
    <property type="entry name" value="alpha/beta hydrolase"/>
    <property type="match status" value="1"/>
</dbReference>
<feature type="signal peptide" evidence="5">
    <location>
        <begin position="1"/>
        <end position="25"/>
    </location>
</feature>
<dbReference type="CDD" id="cd00707">
    <property type="entry name" value="Pancreat_lipase_like"/>
    <property type="match status" value="1"/>
</dbReference>
<evidence type="ECO:0000313" key="7">
    <source>
        <dbReference type="Proteomes" id="UP000515160"/>
    </source>
</evidence>
<reference evidence="8" key="1">
    <citation type="submission" date="2025-08" db="UniProtKB">
        <authorList>
            <consortium name="RefSeq"/>
        </authorList>
    </citation>
    <scope>IDENTIFICATION</scope>
    <source>
        <strain evidence="8">15112-1751.03</strain>
        <tissue evidence="8">Whole Adult</tissue>
    </source>
</reference>
<dbReference type="InterPro" id="IPR000734">
    <property type="entry name" value="TAG_lipase"/>
</dbReference>
<protein>
    <submittedName>
        <fullName evidence="8">Phospholipase A1 VesT1.02</fullName>
    </submittedName>
</protein>
<gene>
    <name evidence="8" type="primary">LOC117576033</name>
</gene>
<dbReference type="InterPro" id="IPR029058">
    <property type="entry name" value="AB_hydrolase_fold"/>
</dbReference>
<comment type="subcellular location">
    <subcellularLocation>
        <location evidence="1">Secreted</location>
    </subcellularLocation>
</comment>
<dbReference type="GO" id="GO:0017171">
    <property type="term" value="F:serine hydrolase activity"/>
    <property type="evidence" value="ECO:0007669"/>
    <property type="project" value="TreeGrafter"/>
</dbReference>
<dbReference type="OrthoDB" id="199913at2759"/>
<evidence type="ECO:0000256" key="5">
    <source>
        <dbReference type="SAM" id="SignalP"/>
    </source>
</evidence>
<dbReference type="GO" id="GO:0016042">
    <property type="term" value="P:lipid catabolic process"/>
    <property type="evidence" value="ECO:0007669"/>
    <property type="project" value="TreeGrafter"/>
</dbReference>
<name>A0A6P8XTC7_DROAB</name>
<evidence type="ECO:0000256" key="1">
    <source>
        <dbReference type="ARBA" id="ARBA00004613"/>
    </source>
</evidence>
<dbReference type="AlphaFoldDB" id="A0A6P8XTC7"/>
<evidence type="ECO:0000256" key="4">
    <source>
        <dbReference type="RuleBase" id="RU004262"/>
    </source>
</evidence>
<dbReference type="GO" id="GO:0016298">
    <property type="term" value="F:lipase activity"/>
    <property type="evidence" value="ECO:0007669"/>
    <property type="project" value="InterPro"/>
</dbReference>
<sequence length="378" mass="41848">MLLSMHSLLNILLIFLLRPAGFVAAQRVLAYEPGKCDVQISEVVLGLAKALFGRPVNVDQASLLQFDLYTPLNPQKRQILRAEDIKRLKKSNFNGKWPVRVLIHGWTGGSTTCYNAAVKDAYLSRGNYNVIILDWSRQAVDINYHRVSTQLESIAKSVAKLLRFLHDYSGVPYWNIYLVGHSAGSHIAGHTGKLLKPAQLGAIFALDPAGLTQLSLGPMERLAPTDATYVESIHTDLAFLGNPYGSRLSHAAFYANWGRGQPHCPNATATEFDIACDHFAAVYYFAESVRHPNIFGALRCNSQKDALSATCTCKSHNRKVLQCPADTFMGGEPAVPKKGIYYLSTRLQPPFGTADGLVHMYPPIKTKIYETRESRRNG</sequence>
<dbReference type="GeneID" id="117576033"/>
<dbReference type="PANTHER" id="PTHR11610">
    <property type="entry name" value="LIPASE"/>
    <property type="match status" value="1"/>
</dbReference>
<keyword evidence="7" id="KW-1185">Reference proteome</keyword>